<protein>
    <submittedName>
        <fullName evidence="1">Uncharacterized protein</fullName>
    </submittedName>
</protein>
<dbReference type="RefSeq" id="WP_411158976.1">
    <property type="nucleotide sequence ID" value="NZ_JBJOSA010000002.1"/>
</dbReference>
<gene>
    <name evidence="1" type="ORF">ACKA06_02430</name>
</gene>
<name>A0ABW8VJP7_9BACI</name>
<organism evidence="1 2">
    <name type="scientific">Rossellomorea oryzaecorticis</name>
    <dbReference type="NCBI Taxonomy" id="1396505"/>
    <lineage>
        <taxon>Bacteria</taxon>
        <taxon>Bacillati</taxon>
        <taxon>Bacillota</taxon>
        <taxon>Bacilli</taxon>
        <taxon>Bacillales</taxon>
        <taxon>Bacillaceae</taxon>
        <taxon>Rossellomorea</taxon>
    </lineage>
</organism>
<keyword evidence="2" id="KW-1185">Reference proteome</keyword>
<accession>A0ABW8VJP7</accession>
<evidence type="ECO:0000313" key="1">
    <source>
        <dbReference type="EMBL" id="MFL8935632.1"/>
    </source>
</evidence>
<evidence type="ECO:0000313" key="2">
    <source>
        <dbReference type="Proteomes" id="UP001628668"/>
    </source>
</evidence>
<proteinExistence type="predicted"/>
<comment type="caution">
    <text evidence="1">The sequence shown here is derived from an EMBL/GenBank/DDBJ whole genome shotgun (WGS) entry which is preliminary data.</text>
</comment>
<sequence>MSLQAFSQEILFRSRVQTLEGNDRDFYVGYMEVIGVLDAGDEMAALA</sequence>
<reference evidence="1 2" key="1">
    <citation type="submission" date="2024-12" db="EMBL/GenBank/DDBJ databases">
        <authorList>
            <person name="Li X."/>
            <person name="Zhang D."/>
        </authorList>
    </citation>
    <scope>NUCLEOTIDE SEQUENCE [LARGE SCALE GENOMIC DNA]</scope>
    <source>
        <strain evidence="1 2">JCM19602</strain>
    </source>
</reference>
<dbReference type="EMBL" id="JBJOSA010000002">
    <property type="protein sequence ID" value="MFL8935632.1"/>
    <property type="molecule type" value="Genomic_DNA"/>
</dbReference>
<dbReference type="Proteomes" id="UP001628668">
    <property type="component" value="Unassembled WGS sequence"/>
</dbReference>